<name>A0ABM4VPS4_COFAR</name>
<keyword evidence="4" id="KW-0498">Mitosis</keyword>
<keyword evidence="5" id="KW-0234">DNA repair</keyword>
<feature type="region of interest" description="Disordered" evidence="8">
    <location>
        <begin position="837"/>
        <end position="871"/>
    </location>
</feature>
<dbReference type="InterPro" id="IPR016024">
    <property type="entry name" value="ARM-type_fold"/>
</dbReference>
<dbReference type="CDD" id="cd20404">
    <property type="entry name" value="Tudor_Agenet_AtEML-like"/>
    <property type="match status" value="2"/>
</dbReference>
<dbReference type="SUPFAM" id="SSF63748">
    <property type="entry name" value="Tudor/PWWP/MBT"/>
    <property type="match status" value="1"/>
</dbReference>
<accession>A0ABM4VPS4</accession>
<keyword evidence="2" id="KW-0132">Cell division</keyword>
<keyword evidence="7" id="KW-0131">Cell cycle</keyword>
<dbReference type="PANTHER" id="PTHR12663:SF69">
    <property type="entry name" value="SISTER CHROMATID COHESION PROTEIN PDS5 HOMOLOG E"/>
    <property type="match status" value="1"/>
</dbReference>
<evidence type="ECO:0000256" key="4">
    <source>
        <dbReference type="ARBA" id="ARBA00022776"/>
    </source>
</evidence>
<keyword evidence="6" id="KW-0539">Nucleus</keyword>
<feature type="region of interest" description="Disordered" evidence="8">
    <location>
        <begin position="485"/>
        <end position="513"/>
    </location>
</feature>
<evidence type="ECO:0000256" key="2">
    <source>
        <dbReference type="ARBA" id="ARBA00022618"/>
    </source>
</evidence>
<dbReference type="SUPFAM" id="SSF48371">
    <property type="entry name" value="ARM repeat"/>
    <property type="match status" value="1"/>
</dbReference>
<dbReference type="GeneID" id="113709532"/>
<feature type="compositionally biased region" description="Polar residues" evidence="8">
    <location>
        <begin position="397"/>
        <end position="408"/>
    </location>
</feature>
<dbReference type="RefSeq" id="XP_071921516.1">
    <property type="nucleotide sequence ID" value="XM_072065415.1"/>
</dbReference>
<dbReference type="InterPro" id="IPR039776">
    <property type="entry name" value="Pds5"/>
</dbReference>
<organism evidence="9 10">
    <name type="scientific">Coffea arabica</name>
    <name type="common">Arabian coffee</name>
    <dbReference type="NCBI Taxonomy" id="13443"/>
    <lineage>
        <taxon>Eukaryota</taxon>
        <taxon>Viridiplantae</taxon>
        <taxon>Streptophyta</taxon>
        <taxon>Embryophyta</taxon>
        <taxon>Tracheophyta</taxon>
        <taxon>Spermatophyta</taxon>
        <taxon>Magnoliopsida</taxon>
        <taxon>eudicotyledons</taxon>
        <taxon>Gunneridae</taxon>
        <taxon>Pentapetalae</taxon>
        <taxon>asterids</taxon>
        <taxon>lamiids</taxon>
        <taxon>Gentianales</taxon>
        <taxon>Rubiaceae</taxon>
        <taxon>Ixoroideae</taxon>
        <taxon>Gardenieae complex</taxon>
        <taxon>Bertiereae - Coffeeae clade</taxon>
        <taxon>Coffeeae</taxon>
        <taxon>Coffea</taxon>
    </lineage>
</organism>
<feature type="region of interest" description="Disordered" evidence="8">
    <location>
        <begin position="334"/>
        <end position="459"/>
    </location>
</feature>
<comment type="subcellular location">
    <subcellularLocation>
        <location evidence="1">Nucleus</location>
    </subcellularLocation>
</comment>
<evidence type="ECO:0000256" key="7">
    <source>
        <dbReference type="ARBA" id="ARBA00023306"/>
    </source>
</evidence>
<feature type="compositionally biased region" description="Basic and acidic residues" evidence="8">
    <location>
        <begin position="495"/>
        <end position="506"/>
    </location>
</feature>
<feature type="compositionally biased region" description="Basic and acidic residues" evidence="8">
    <location>
        <begin position="843"/>
        <end position="859"/>
    </location>
</feature>
<dbReference type="PANTHER" id="PTHR12663">
    <property type="entry name" value="ANDROGEN INDUCED INHIBITOR OF PROLIFERATION AS3 / PDS5-RELATED"/>
    <property type="match status" value="1"/>
</dbReference>
<keyword evidence="9" id="KW-1185">Reference proteome</keyword>
<reference evidence="10" key="1">
    <citation type="submission" date="2025-08" db="UniProtKB">
        <authorList>
            <consortium name="RefSeq"/>
        </authorList>
    </citation>
    <scope>IDENTIFICATION</scope>
    <source>
        <tissue evidence="10">Leaves</tissue>
    </source>
</reference>
<gene>
    <name evidence="10" type="primary">LOC113709532</name>
</gene>
<proteinExistence type="predicted"/>
<evidence type="ECO:0000256" key="8">
    <source>
        <dbReference type="SAM" id="MobiDB-lite"/>
    </source>
</evidence>
<protein>
    <submittedName>
        <fullName evidence="10">Sister chromatid cohesion protein PDS5 homolog D isoform X1</fullName>
    </submittedName>
</protein>
<evidence type="ECO:0000256" key="3">
    <source>
        <dbReference type="ARBA" id="ARBA00022763"/>
    </source>
</evidence>
<evidence type="ECO:0000256" key="6">
    <source>
        <dbReference type="ARBA" id="ARBA00023242"/>
    </source>
</evidence>
<evidence type="ECO:0000313" key="10">
    <source>
        <dbReference type="RefSeq" id="XP_071921516.1"/>
    </source>
</evidence>
<dbReference type="Gene3D" id="2.30.30.140">
    <property type="match status" value="1"/>
</dbReference>
<evidence type="ECO:0000313" key="9">
    <source>
        <dbReference type="Proteomes" id="UP001652660"/>
    </source>
</evidence>
<evidence type="ECO:0000256" key="1">
    <source>
        <dbReference type="ARBA" id="ARBA00004123"/>
    </source>
</evidence>
<feature type="compositionally biased region" description="Basic residues" evidence="8">
    <location>
        <begin position="348"/>
        <end position="360"/>
    </location>
</feature>
<keyword evidence="3" id="KW-0227">DNA damage</keyword>
<sequence>MDSERELQHKLINAGVKLLVPISSTDDLLASLDKLEGLLSVLGQDPFSSIRDALLPSMKALISDRLFRHPTTEVRISVMSCISEVLRITAPHQPYEDEKMKPLHFDGVQEVFQLTLAAFEKLSLLSGRCYSKALHILEIAATFRCCVILLDLGCNAFVTEIFELFLSTIKFNHPHAVFSNMAEIMTCLIDASDEILLDLLKPLLNSVKKENQITSPASSWLGEKVLKNCSTKVKPYLMNALKSMSLDINDYADIVALLCRDMPAGANVVMEESGMTAADLVQDEAQLCKSLLDDCTAQEAYSDDNGSNDRNSSKLLQSHEQVVQLKSIAKRSVAPGALDGGGEMQARARVRVMPNRRGRKPNSLIKPEEGYEYSGITGHRDSHRIPCKKKNLGKVSSLPSNSSATESVLQPEAEKDDKPSSFPPRTLHFDSRCAPISLDPTEGGKSLQRKSRPRKKESMFSHDVNIAMFDKEGVLLEDQLKKKSLPGSDGCLRTGSDKTENADKKPGRYSRRKKSAVCNNIETTFGMKNVFVTKEKDMQSDLDGKPLLLFRRKDGQKGMKDKEIEKSEGCRKPRIVKEYGEELIGSRIRVWWPIDRHWVSMVLFGSIFDWFYEGAIDSFDPLRKKHKVFYVDGDEENLNLKRERWILLGGSSCHQVMVEGETTASHLVETEAQLCKSLIDDCKAEEADTNDHGLDDRSSSKILQFDEKIEQLKSMAEISFASGALESGGEMQPRARVGVTPNRRKRKPNSLIKPVEVYTEGCKKPRIVKEYGEELVGSRIKVWWSMDSEFYEGVIDAFDPLTKKHKVLYVDGNEENLNLEKESWFLVGNTSCHQKKKASTENIYKRKQEDDSVSSEKRYPTRARKASSLLL</sequence>
<evidence type="ECO:0000256" key="5">
    <source>
        <dbReference type="ARBA" id="ARBA00023204"/>
    </source>
</evidence>
<dbReference type="Proteomes" id="UP001652660">
    <property type="component" value="Chromosome 9e"/>
</dbReference>
<dbReference type="Pfam" id="PF20168">
    <property type="entry name" value="PDS5"/>
    <property type="match status" value="1"/>
</dbReference>